<reference evidence="4 5" key="1">
    <citation type="submission" date="2022-03" db="EMBL/GenBank/DDBJ databases">
        <authorList>
            <person name="Nunn A."/>
            <person name="Chopra R."/>
            <person name="Nunn A."/>
            <person name="Contreras Garrido A."/>
        </authorList>
    </citation>
    <scope>NUCLEOTIDE SEQUENCE [LARGE SCALE GENOMIC DNA]</scope>
</reference>
<protein>
    <recommendedName>
        <fullName evidence="3">Non-haem dioxygenase N-terminal domain-containing protein</fullName>
    </recommendedName>
</protein>
<dbReference type="Pfam" id="PF14226">
    <property type="entry name" value="DIOX_N"/>
    <property type="match status" value="1"/>
</dbReference>
<dbReference type="Proteomes" id="UP000836841">
    <property type="component" value="Chromosome 2"/>
</dbReference>
<feature type="non-terminal residue" evidence="4">
    <location>
        <position position="1"/>
    </location>
</feature>
<evidence type="ECO:0000259" key="3">
    <source>
        <dbReference type="Pfam" id="PF14226"/>
    </source>
</evidence>
<dbReference type="EMBL" id="OU466858">
    <property type="protein sequence ID" value="CAH2043657.1"/>
    <property type="molecule type" value="Genomic_DNA"/>
</dbReference>
<proteinExistence type="predicted"/>
<accession>A0AAU9RMA8</accession>
<dbReference type="SUPFAM" id="SSF51197">
    <property type="entry name" value="Clavaminate synthase-like"/>
    <property type="match status" value="2"/>
</dbReference>
<dbReference type="GO" id="GO:0046872">
    <property type="term" value="F:metal ion binding"/>
    <property type="evidence" value="ECO:0007669"/>
    <property type="project" value="UniProtKB-KW"/>
</dbReference>
<sequence>ELVKKRESYFIKPPSPLVFHIKTLVNKSAIIRGNMVVVRERDQDMPSLHIPVVDLSDPDQELAARAVVKASQEWGVFQVVNHGIPTELIQRFKDVGRQFFELPESDKEAVAKPADSIYGYSRRREMRNGRYKNVLHKTILDKEKTRMSWPVQVNPAYDMVVGPFPELTGDDHPPKFRPIVDNDYVYRKLRKLYFSDHDTHN</sequence>
<dbReference type="InterPro" id="IPR026992">
    <property type="entry name" value="DIOX_N"/>
</dbReference>
<dbReference type="PANTHER" id="PTHR47990">
    <property type="entry name" value="2-OXOGLUTARATE (2OG) AND FE(II)-DEPENDENT OXYGENASE SUPERFAMILY PROTEIN-RELATED"/>
    <property type="match status" value="1"/>
</dbReference>
<dbReference type="AlphaFoldDB" id="A0AAU9RMA8"/>
<evidence type="ECO:0000256" key="2">
    <source>
        <dbReference type="ARBA" id="ARBA00023004"/>
    </source>
</evidence>
<dbReference type="InterPro" id="IPR050231">
    <property type="entry name" value="Iron_ascorbate_oxido_reductase"/>
</dbReference>
<evidence type="ECO:0000313" key="4">
    <source>
        <dbReference type="EMBL" id="CAH2043657.1"/>
    </source>
</evidence>
<dbReference type="InterPro" id="IPR027443">
    <property type="entry name" value="IPNS-like_sf"/>
</dbReference>
<name>A0AAU9RMA8_THLAR</name>
<keyword evidence="1" id="KW-0479">Metal-binding</keyword>
<dbReference type="Gene3D" id="2.60.120.330">
    <property type="entry name" value="B-lactam Antibiotic, Isopenicillin N Synthase, Chain"/>
    <property type="match status" value="2"/>
</dbReference>
<organism evidence="4 5">
    <name type="scientific">Thlaspi arvense</name>
    <name type="common">Field penny-cress</name>
    <dbReference type="NCBI Taxonomy" id="13288"/>
    <lineage>
        <taxon>Eukaryota</taxon>
        <taxon>Viridiplantae</taxon>
        <taxon>Streptophyta</taxon>
        <taxon>Embryophyta</taxon>
        <taxon>Tracheophyta</taxon>
        <taxon>Spermatophyta</taxon>
        <taxon>Magnoliopsida</taxon>
        <taxon>eudicotyledons</taxon>
        <taxon>Gunneridae</taxon>
        <taxon>Pentapetalae</taxon>
        <taxon>rosids</taxon>
        <taxon>malvids</taxon>
        <taxon>Brassicales</taxon>
        <taxon>Brassicaceae</taxon>
        <taxon>Thlaspideae</taxon>
        <taxon>Thlaspi</taxon>
    </lineage>
</organism>
<feature type="domain" description="Non-haem dioxygenase N-terminal" evidence="3">
    <location>
        <begin position="50"/>
        <end position="127"/>
    </location>
</feature>
<evidence type="ECO:0000313" key="5">
    <source>
        <dbReference type="Proteomes" id="UP000836841"/>
    </source>
</evidence>
<keyword evidence="2" id="KW-0408">Iron</keyword>
<evidence type="ECO:0000256" key="1">
    <source>
        <dbReference type="ARBA" id="ARBA00022723"/>
    </source>
</evidence>
<gene>
    <name evidence="4" type="ORF">TAV2_LOCUS6001</name>
</gene>
<keyword evidence="5" id="KW-1185">Reference proteome</keyword>